<organism evidence="4 5">
    <name type="scientific">Phyllobacterium phragmitis</name>
    <dbReference type="NCBI Taxonomy" id="2670329"/>
    <lineage>
        <taxon>Bacteria</taxon>
        <taxon>Pseudomonadati</taxon>
        <taxon>Pseudomonadota</taxon>
        <taxon>Alphaproteobacteria</taxon>
        <taxon>Hyphomicrobiales</taxon>
        <taxon>Phyllobacteriaceae</taxon>
        <taxon>Phyllobacterium</taxon>
    </lineage>
</organism>
<evidence type="ECO:0000259" key="1">
    <source>
        <dbReference type="Pfam" id="PF25837"/>
    </source>
</evidence>
<accession>A0ABQ0H429</accession>
<evidence type="ECO:0000313" key="4">
    <source>
        <dbReference type="EMBL" id="GAB1583657.1"/>
    </source>
</evidence>
<dbReference type="Pfam" id="PF25837">
    <property type="entry name" value="Apionate_lact_N"/>
    <property type="match status" value="1"/>
</dbReference>
<feature type="domain" description="D-apionate lactonase N-terminal" evidence="1">
    <location>
        <begin position="7"/>
        <end position="228"/>
    </location>
</feature>
<gene>
    <name evidence="4" type="ORF">PPNSA23_36000</name>
</gene>
<feature type="domain" description="D-apionate lactonase TIM barrel" evidence="2">
    <location>
        <begin position="259"/>
        <end position="541"/>
    </location>
</feature>
<dbReference type="RefSeq" id="WP_407866225.1">
    <property type="nucleotide sequence ID" value="NZ_BAAFZP010000002.1"/>
</dbReference>
<evidence type="ECO:0000259" key="2">
    <source>
        <dbReference type="Pfam" id="PF25838"/>
    </source>
</evidence>
<evidence type="ECO:0000313" key="5">
    <source>
        <dbReference type="Proteomes" id="UP001628091"/>
    </source>
</evidence>
<comment type="caution">
    <text evidence="4">The sequence shown here is derived from an EMBL/GenBank/DDBJ whole genome shotgun (WGS) entry which is preliminary data.</text>
</comment>
<dbReference type="Proteomes" id="UP001628091">
    <property type="component" value="Unassembled WGS sequence"/>
</dbReference>
<feature type="domain" description="D-apionate lactonase C-terminal" evidence="3">
    <location>
        <begin position="552"/>
        <end position="619"/>
    </location>
</feature>
<dbReference type="Pfam" id="PF25838">
    <property type="entry name" value="Apionate_lact_M"/>
    <property type="match status" value="1"/>
</dbReference>
<proteinExistence type="predicted"/>
<protein>
    <submittedName>
        <fullName evidence="4">Uncharacterized protein</fullName>
    </submittedName>
</protein>
<reference evidence="4 5" key="1">
    <citation type="submission" date="2024-10" db="EMBL/GenBank/DDBJ databases">
        <title>Isolation, draft genome sequencing and identification of Phyllobacterium sp. NSA23, isolated from leaf soil.</title>
        <authorList>
            <person name="Akita H."/>
        </authorList>
    </citation>
    <scope>NUCLEOTIDE SEQUENCE [LARGE SCALE GENOMIC DNA]</scope>
    <source>
        <strain evidence="4 5">NSA23</strain>
    </source>
</reference>
<evidence type="ECO:0000259" key="3">
    <source>
        <dbReference type="Pfam" id="PF25839"/>
    </source>
</evidence>
<dbReference type="InterPro" id="IPR058788">
    <property type="entry name" value="ApnL_N"/>
</dbReference>
<keyword evidence="5" id="KW-1185">Reference proteome</keyword>
<name>A0ABQ0H429_9HYPH</name>
<dbReference type="InterPro" id="IPR058787">
    <property type="entry name" value="ApnL_M"/>
</dbReference>
<sequence>MRSEALALYGTEEPPQTFRRLGAGNLSAELVDGNLRYVRFKGHEVLRAIAYVVRDENWGTYAPVIAGLTVEEEPGRFTVRYQARCGDSLAYAAVISGHADGRLVFNAVATPERDFTTNRCGFCVLHPIVGVAGQWVKVEHNDGRMEETVFPDLIEPWQPFKDIRALTHRVASGILATCAFAGDVFEMEDQRNWSDASYKTYVRPLALPWPYVMAAGEPNRQTIDLRIVAQADATATPSPDGPVTIEVAETDATRKHAEIGLIIDPAELGASMERIDALRNLAPQFMLLHFDPTAGHGVAELHAFARLQRESQLPATLEYVVACDGELGREFADLAAMVRETRLDLAALAVCPSVDQQSTPPGSEWPPCPPLAEIYEAARRAFPDTPLGGGMFSYFTELNRKRPPDLLDYVTHGTNAIVHAADDTSVMETLEALPDIFRSARAIIGEGKPYRLGLCSIPMRQNPYGARTMENPHGKRVPMARTDPRQRGLFAAAWTTGFAARVAGEDIASFVPAALTGPLGVFADGPLPIHCVIRELCRLSGKAVTPCRSSEPGRVLALAAGGTLLVANLTPEVQEVEIQDATPASISILHAGNFGVTFDDAEKNRDGPLSLPPYAVARIQFRKWYDDMR</sequence>
<dbReference type="Pfam" id="PF25839">
    <property type="entry name" value="Apionate_lact_C"/>
    <property type="match status" value="1"/>
</dbReference>
<dbReference type="InterPro" id="IPR058789">
    <property type="entry name" value="ApnL_C"/>
</dbReference>
<dbReference type="EMBL" id="BAAFZP010000002">
    <property type="protein sequence ID" value="GAB1583657.1"/>
    <property type="molecule type" value="Genomic_DNA"/>
</dbReference>